<dbReference type="Proteomes" id="UP000762676">
    <property type="component" value="Unassembled WGS sequence"/>
</dbReference>
<gene>
    <name evidence="2" type="ORF">ElyMa_004591800</name>
</gene>
<proteinExistence type="predicted"/>
<protein>
    <submittedName>
        <fullName evidence="2">Uncharacterized protein</fullName>
    </submittedName>
</protein>
<dbReference type="AlphaFoldDB" id="A0AAV4HX87"/>
<comment type="caution">
    <text evidence="2">The sequence shown here is derived from an EMBL/GenBank/DDBJ whole genome shotgun (WGS) entry which is preliminary data.</text>
</comment>
<evidence type="ECO:0000313" key="2">
    <source>
        <dbReference type="EMBL" id="GFS01822.1"/>
    </source>
</evidence>
<keyword evidence="3" id="KW-1185">Reference proteome</keyword>
<sequence>MLFITNRAGFFHGRRSLLRPNQIRSLVLIKEQPVAATTGSRTSIECCDSRGRFQGLPHNHHGHHHHHHHHNSPSQPPPPPATLLFSFFLRVTGSGLIRPSTAHAVLLILSLSKSPGRPKPAGMMTVFTVDTPLPARMALLVVSHLGHIATVRAKSLGQTVTQLGV</sequence>
<evidence type="ECO:0000256" key="1">
    <source>
        <dbReference type="SAM" id="MobiDB-lite"/>
    </source>
</evidence>
<feature type="region of interest" description="Disordered" evidence="1">
    <location>
        <begin position="55"/>
        <end position="77"/>
    </location>
</feature>
<name>A0AAV4HX87_9GAST</name>
<organism evidence="2 3">
    <name type="scientific">Elysia marginata</name>
    <dbReference type="NCBI Taxonomy" id="1093978"/>
    <lineage>
        <taxon>Eukaryota</taxon>
        <taxon>Metazoa</taxon>
        <taxon>Spiralia</taxon>
        <taxon>Lophotrochozoa</taxon>
        <taxon>Mollusca</taxon>
        <taxon>Gastropoda</taxon>
        <taxon>Heterobranchia</taxon>
        <taxon>Euthyneura</taxon>
        <taxon>Panpulmonata</taxon>
        <taxon>Sacoglossa</taxon>
        <taxon>Placobranchoidea</taxon>
        <taxon>Plakobranchidae</taxon>
        <taxon>Elysia</taxon>
    </lineage>
</organism>
<dbReference type="EMBL" id="BMAT01009214">
    <property type="protein sequence ID" value="GFS01822.1"/>
    <property type="molecule type" value="Genomic_DNA"/>
</dbReference>
<accession>A0AAV4HX87</accession>
<evidence type="ECO:0000313" key="3">
    <source>
        <dbReference type="Proteomes" id="UP000762676"/>
    </source>
</evidence>
<reference evidence="2 3" key="1">
    <citation type="journal article" date="2021" name="Elife">
        <title>Chloroplast acquisition without the gene transfer in kleptoplastic sea slugs, Plakobranchus ocellatus.</title>
        <authorList>
            <person name="Maeda T."/>
            <person name="Takahashi S."/>
            <person name="Yoshida T."/>
            <person name="Shimamura S."/>
            <person name="Takaki Y."/>
            <person name="Nagai Y."/>
            <person name="Toyoda A."/>
            <person name="Suzuki Y."/>
            <person name="Arimoto A."/>
            <person name="Ishii H."/>
            <person name="Satoh N."/>
            <person name="Nishiyama T."/>
            <person name="Hasebe M."/>
            <person name="Maruyama T."/>
            <person name="Minagawa J."/>
            <person name="Obokata J."/>
            <person name="Shigenobu S."/>
        </authorList>
    </citation>
    <scope>NUCLEOTIDE SEQUENCE [LARGE SCALE GENOMIC DNA]</scope>
</reference>
<feature type="compositionally biased region" description="Basic residues" evidence="1">
    <location>
        <begin position="58"/>
        <end position="71"/>
    </location>
</feature>